<keyword evidence="1" id="KW-0732">Signal</keyword>
<reference evidence="3 5" key="1">
    <citation type="submission" date="2014-03" db="EMBL/GenBank/DDBJ databases">
        <title>Complete genome sequence of a deeply braunched marine Bacteroidia bacterium Draconibacterium orientale type strain FH5T.</title>
        <authorList>
            <person name="Li X."/>
            <person name="Wang X."/>
            <person name="Xie Z."/>
            <person name="Du Z."/>
            <person name="Chen G."/>
        </authorList>
    </citation>
    <scope>NUCLEOTIDE SEQUENCE [LARGE SCALE GENOMIC DNA]</scope>
    <source>
        <strain evidence="3 5">FH5</strain>
    </source>
</reference>
<dbReference type="EMBL" id="FOHT01000026">
    <property type="protein sequence ID" value="SET87483.1"/>
    <property type="molecule type" value="Genomic_DNA"/>
</dbReference>
<dbReference type="Gene3D" id="2.130.10.10">
    <property type="entry name" value="YVTN repeat-like/Quinoprotein amine dehydrogenase"/>
    <property type="match status" value="1"/>
</dbReference>
<dbReference type="STRING" id="1168034.FH5T_18840"/>
<dbReference type="InterPro" id="IPR015943">
    <property type="entry name" value="WD40/YVTN_repeat-like_dom_sf"/>
</dbReference>
<feature type="signal peptide" evidence="1">
    <location>
        <begin position="1"/>
        <end position="21"/>
    </location>
</feature>
<dbReference type="SUPFAM" id="SSF50998">
    <property type="entry name" value="Quinoprotein alcohol dehydrogenase-like"/>
    <property type="match status" value="1"/>
</dbReference>
<keyword evidence="5" id="KW-1185">Reference proteome</keyword>
<dbReference type="InterPro" id="IPR002372">
    <property type="entry name" value="PQQ_rpt_dom"/>
</dbReference>
<dbReference type="PANTHER" id="PTHR34512:SF30">
    <property type="entry name" value="OUTER MEMBRANE PROTEIN ASSEMBLY FACTOR BAMB"/>
    <property type="match status" value="1"/>
</dbReference>
<dbReference type="AlphaFoldDB" id="X5DDQ6"/>
<evidence type="ECO:0000256" key="1">
    <source>
        <dbReference type="SAM" id="SignalP"/>
    </source>
</evidence>
<dbReference type="PANTHER" id="PTHR34512">
    <property type="entry name" value="CELL SURFACE PROTEIN"/>
    <property type="match status" value="1"/>
</dbReference>
<reference evidence="4 6" key="2">
    <citation type="submission" date="2016-10" db="EMBL/GenBank/DDBJ databases">
        <authorList>
            <person name="de Groot N.N."/>
        </authorList>
    </citation>
    <scope>NUCLEOTIDE SEQUENCE [LARGE SCALE GENOMIC DNA]</scope>
    <source>
        <strain evidence="4 6">DSM 25947</strain>
    </source>
</reference>
<protein>
    <recommendedName>
        <fullName evidence="2">Pyrrolo-quinoline quinone repeat domain-containing protein</fullName>
    </recommendedName>
</protein>
<proteinExistence type="predicted"/>
<accession>X5DDQ6</accession>
<evidence type="ECO:0000313" key="3">
    <source>
        <dbReference type="EMBL" id="AHW60998.1"/>
    </source>
</evidence>
<sequence>MKSQIFLFSLLFLFAVSTSKAQPKAEDNWMQWRGPLGNGVAVKANPPVDFSETKNLKWKTSIPGRGNATPIVYEDKIIILTAVPTDSSIDPQVSPNVEHNFNVILVNRNDGSIIWEKTVATDLPQGKIHELSSWASNSPCTDGEMIYAYFGSFGLYCLDFDGNIIWKRDFGTMEKRMNFGDGASPYLYKDRLFIQWDHEGDSWIYCVDKKNGNDIWKMERDEPTSWSTPFVVEANGKTQVITSATTGIRSYDYENGNVLWSSTGMTGNVIPVPMVENNMLYVTSGFRGAALQAIDLTKASGDITGTDAIIWEYNQDTPYTPCALLMDGKLYFLRANNGVITCLDAKDGSVNYSKERLEGISTIFSSPSGADGKIYIAAKGICLVIKAGEIFEILASNKLDDDFHASPVFVDKQLILRGFESLYCFEE</sequence>
<evidence type="ECO:0000259" key="2">
    <source>
        <dbReference type="Pfam" id="PF13360"/>
    </source>
</evidence>
<feature type="chain" id="PRO_5010514981" description="Pyrrolo-quinoline quinone repeat domain-containing protein" evidence="1">
    <location>
        <begin position="22"/>
        <end position="427"/>
    </location>
</feature>
<feature type="domain" description="Pyrrolo-quinoline quinone repeat" evidence="2">
    <location>
        <begin position="201"/>
        <end position="389"/>
    </location>
</feature>
<organism evidence="4 6">
    <name type="scientific">Draconibacterium orientale</name>
    <dbReference type="NCBI Taxonomy" id="1168034"/>
    <lineage>
        <taxon>Bacteria</taxon>
        <taxon>Pseudomonadati</taxon>
        <taxon>Bacteroidota</taxon>
        <taxon>Bacteroidia</taxon>
        <taxon>Marinilabiliales</taxon>
        <taxon>Prolixibacteraceae</taxon>
        <taxon>Draconibacterium</taxon>
    </lineage>
</organism>
<dbReference type="Proteomes" id="UP000023772">
    <property type="component" value="Chromosome"/>
</dbReference>
<gene>
    <name evidence="3" type="ORF">FH5T_18840</name>
    <name evidence="4" type="ORF">SAMN05444285_12671</name>
</gene>
<dbReference type="KEGG" id="dori:FH5T_18840"/>
<dbReference type="HOGENOM" id="CLU_027480_2_1_10"/>
<dbReference type="OrthoDB" id="7012117at2"/>
<dbReference type="Proteomes" id="UP000181981">
    <property type="component" value="Unassembled WGS sequence"/>
</dbReference>
<dbReference type="Pfam" id="PF13360">
    <property type="entry name" value="PQQ_2"/>
    <property type="match status" value="1"/>
</dbReference>
<dbReference type="RefSeq" id="WP_038561935.1">
    <property type="nucleotide sequence ID" value="NZ_FOHT01000026.1"/>
</dbReference>
<name>X5DDQ6_9BACT</name>
<dbReference type="EMBL" id="CP007451">
    <property type="protein sequence ID" value="AHW60998.1"/>
    <property type="molecule type" value="Genomic_DNA"/>
</dbReference>
<dbReference type="InterPro" id="IPR011047">
    <property type="entry name" value="Quinoprotein_ADH-like_sf"/>
</dbReference>
<evidence type="ECO:0000313" key="6">
    <source>
        <dbReference type="Proteomes" id="UP000181981"/>
    </source>
</evidence>
<dbReference type="eggNOG" id="COG1520">
    <property type="taxonomic scope" value="Bacteria"/>
</dbReference>
<evidence type="ECO:0000313" key="4">
    <source>
        <dbReference type="EMBL" id="SET87483.1"/>
    </source>
</evidence>
<evidence type="ECO:0000313" key="5">
    <source>
        <dbReference type="Proteomes" id="UP000023772"/>
    </source>
</evidence>